<dbReference type="RefSeq" id="WP_117159568.1">
    <property type="nucleotide sequence ID" value="NZ_QVID01000001.1"/>
</dbReference>
<protein>
    <submittedName>
        <fullName evidence="2">N-acetyltransferase</fullName>
    </submittedName>
</protein>
<keyword evidence="3" id="KW-1185">Reference proteome</keyword>
<gene>
    <name evidence="2" type="ORF">DZ858_08630</name>
</gene>
<evidence type="ECO:0000259" key="1">
    <source>
        <dbReference type="PROSITE" id="PS51186"/>
    </source>
</evidence>
<dbReference type="SUPFAM" id="SSF55729">
    <property type="entry name" value="Acyl-CoA N-acyltransferases (Nat)"/>
    <property type="match status" value="1"/>
</dbReference>
<comment type="caution">
    <text evidence="2">The sequence shown here is derived from an EMBL/GenBank/DDBJ whole genome shotgun (WGS) entry which is preliminary data.</text>
</comment>
<organism evidence="2 3">
    <name type="scientific">Marixanthomonas ophiurae</name>
    <dbReference type="NCBI Taxonomy" id="387659"/>
    <lineage>
        <taxon>Bacteria</taxon>
        <taxon>Pseudomonadati</taxon>
        <taxon>Bacteroidota</taxon>
        <taxon>Flavobacteriia</taxon>
        <taxon>Flavobacteriales</taxon>
        <taxon>Flavobacteriaceae</taxon>
        <taxon>Marixanthomonas</taxon>
    </lineage>
</organism>
<proteinExistence type="predicted"/>
<dbReference type="Gene3D" id="3.40.630.30">
    <property type="match status" value="1"/>
</dbReference>
<feature type="domain" description="N-acetyltransferase" evidence="1">
    <location>
        <begin position="9"/>
        <end position="171"/>
    </location>
</feature>
<evidence type="ECO:0000313" key="2">
    <source>
        <dbReference type="EMBL" id="RFN60514.1"/>
    </source>
</evidence>
<dbReference type="GO" id="GO:0016747">
    <property type="term" value="F:acyltransferase activity, transferring groups other than amino-acyl groups"/>
    <property type="evidence" value="ECO:0007669"/>
    <property type="project" value="InterPro"/>
</dbReference>
<dbReference type="PANTHER" id="PTHR43415">
    <property type="entry name" value="SPERMIDINE N(1)-ACETYLTRANSFERASE"/>
    <property type="match status" value="1"/>
</dbReference>
<dbReference type="EMBL" id="QVID01000001">
    <property type="protein sequence ID" value="RFN60514.1"/>
    <property type="molecule type" value="Genomic_DNA"/>
</dbReference>
<dbReference type="InterPro" id="IPR016181">
    <property type="entry name" value="Acyl_CoA_acyltransferase"/>
</dbReference>
<evidence type="ECO:0000313" key="3">
    <source>
        <dbReference type="Proteomes" id="UP000261082"/>
    </source>
</evidence>
<dbReference type="OrthoDB" id="893030at2"/>
<reference evidence="2 3" key="1">
    <citation type="journal article" date="2007" name="Int. J. Syst. Evol. Microbiol.">
        <title>Marixanthomonas ophiurae gen. nov., sp. nov., a marine bacterium of the family Flavobacteriaceae isolated from a deep-sea brittle star.</title>
        <authorList>
            <person name="Romanenko L.A."/>
            <person name="Uchino M."/>
            <person name="Frolova G.M."/>
            <person name="Mikhailov V.V."/>
        </authorList>
    </citation>
    <scope>NUCLEOTIDE SEQUENCE [LARGE SCALE GENOMIC DNA]</scope>
    <source>
        <strain evidence="2 3">KMM 3046</strain>
    </source>
</reference>
<dbReference type="InterPro" id="IPR000182">
    <property type="entry name" value="GNAT_dom"/>
</dbReference>
<keyword evidence="2" id="KW-0808">Transferase</keyword>
<dbReference type="PROSITE" id="PS51186">
    <property type="entry name" value="GNAT"/>
    <property type="match status" value="1"/>
</dbReference>
<sequence>MTTLKGEKIYLRALETSDLDFLYLLENDENGWEVSNTTTPFSKHILEQYLDNAHRDIYDVKQLRLVICTIIKEETIGFVDLFDFDPKHSRAGVGIIIFSEENKGKGYAFEALQLINQYAVKHLNIHQLYANITEDNQQSIKLFEKAGYTESGIKKDWIKSGKNYKNELFYQLIHDVH</sequence>
<dbReference type="Proteomes" id="UP000261082">
    <property type="component" value="Unassembled WGS sequence"/>
</dbReference>
<name>A0A3E1QEJ4_9FLAO</name>
<dbReference type="Pfam" id="PF13302">
    <property type="entry name" value="Acetyltransf_3"/>
    <property type="match status" value="1"/>
</dbReference>
<accession>A0A3E1QEJ4</accession>
<dbReference type="AlphaFoldDB" id="A0A3E1QEJ4"/>
<dbReference type="PANTHER" id="PTHR43415:SF3">
    <property type="entry name" value="GNAT-FAMILY ACETYLTRANSFERASE"/>
    <property type="match status" value="1"/>
</dbReference>